<evidence type="ECO:0000313" key="3">
    <source>
        <dbReference type="Proteomes" id="UP000593579"/>
    </source>
</evidence>
<feature type="region of interest" description="Disordered" evidence="1">
    <location>
        <begin position="1"/>
        <end position="49"/>
    </location>
</feature>
<accession>A0A7J9B8J0</accession>
<evidence type="ECO:0000313" key="2">
    <source>
        <dbReference type="EMBL" id="MBA0732625.1"/>
    </source>
</evidence>
<comment type="caution">
    <text evidence="2">The sequence shown here is derived from an EMBL/GenBank/DDBJ whole genome shotgun (WGS) entry which is preliminary data.</text>
</comment>
<organism evidence="2 3">
    <name type="scientific">Gossypium gossypioides</name>
    <name type="common">Mexican cotton</name>
    <name type="synonym">Selera gossypioides</name>
    <dbReference type="NCBI Taxonomy" id="34282"/>
    <lineage>
        <taxon>Eukaryota</taxon>
        <taxon>Viridiplantae</taxon>
        <taxon>Streptophyta</taxon>
        <taxon>Embryophyta</taxon>
        <taxon>Tracheophyta</taxon>
        <taxon>Spermatophyta</taxon>
        <taxon>Magnoliopsida</taxon>
        <taxon>eudicotyledons</taxon>
        <taxon>Gunneridae</taxon>
        <taxon>Pentapetalae</taxon>
        <taxon>rosids</taxon>
        <taxon>malvids</taxon>
        <taxon>Malvales</taxon>
        <taxon>Malvaceae</taxon>
        <taxon>Malvoideae</taxon>
        <taxon>Gossypium</taxon>
    </lineage>
</organism>
<dbReference type="PANTHER" id="PTHR31973:SF187">
    <property type="entry name" value="MUTATOR TRANSPOSASE MUDRA PROTEIN"/>
    <property type="match status" value="1"/>
</dbReference>
<feature type="non-terminal residue" evidence="2">
    <location>
        <position position="383"/>
    </location>
</feature>
<feature type="compositionally biased region" description="Polar residues" evidence="1">
    <location>
        <begin position="367"/>
        <end position="383"/>
    </location>
</feature>
<dbReference type="AlphaFoldDB" id="A0A7J9B8J0"/>
<feature type="region of interest" description="Disordered" evidence="1">
    <location>
        <begin position="308"/>
        <end position="383"/>
    </location>
</feature>
<dbReference type="OrthoDB" id="1000359at2759"/>
<feature type="compositionally biased region" description="Basic residues" evidence="1">
    <location>
        <begin position="331"/>
        <end position="340"/>
    </location>
</feature>
<protein>
    <submittedName>
        <fullName evidence="2">Uncharacterized protein</fullName>
    </submittedName>
</protein>
<reference evidence="2 3" key="1">
    <citation type="journal article" date="2019" name="Genome Biol. Evol.">
        <title>Insights into the evolution of the New World diploid cottons (Gossypium, subgenus Houzingenia) based on genome sequencing.</title>
        <authorList>
            <person name="Grover C.E."/>
            <person name="Arick M.A. 2nd"/>
            <person name="Thrash A."/>
            <person name="Conover J.L."/>
            <person name="Sanders W.S."/>
            <person name="Peterson D.G."/>
            <person name="Frelichowski J.E."/>
            <person name="Scheffler J.A."/>
            <person name="Scheffler B.E."/>
            <person name="Wendel J.F."/>
        </authorList>
    </citation>
    <scope>NUCLEOTIDE SEQUENCE [LARGE SCALE GENOMIC DNA]</scope>
    <source>
        <strain evidence="2">5</strain>
        <tissue evidence="2">Leaf</tissue>
    </source>
</reference>
<keyword evidence="3" id="KW-1185">Reference proteome</keyword>
<feature type="compositionally biased region" description="Low complexity" evidence="1">
    <location>
        <begin position="343"/>
        <end position="355"/>
    </location>
</feature>
<sequence>GDVEKVKADGEGVTTEQFEADEYGGEESGGHMSLGSTVGKDNDSGFGSSVGHENVADFATLVGEDNVVAATHGEEESEAVLDGNETKVWDSDEHGSLVGSDKDEEHEDATIKDHPKMKLREIQRICASEMHDYAQELTSRMPSSTIKVVVQRVTADSPPHFKSEFITAVRRDANNQMFLIAWAVVEVDCTDPWGLEIAISDILTRMEHRNCARHMFANWSGRKLGKSFEFNFWKIMKSIIERSFLGTTCKSNLVDNNLCEAFNSSIVEARFKSIIRMLEDIGTKMMTRIPINGPYDWAKIGIEPVLPPIERKMPGRPKKNGRMAKDEPKKLKSGHLSRKGSSKDSSGQSSSMPKSPKNKRKAPLNHLATQESVTGNMSNSSKK</sequence>
<proteinExistence type="predicted"/>
<dbReference type="PANTHER" id="PTHR31973">
    <property type="entry name" value="POLYPROTEIN, PUTATIVE-RELATED"/>
    <property type="match status" value="1"/>
</dbReference>
<gene>
    <name evidence="2" type="ORF">Gogos_016701</name>
</gene>
<evidence type="ECO:0000256" key="1">
    <source>
        <dbReference type="SAM" id="MobiDB-lite"/>
    </source>
</evidence>
<dbReference type="EMBL" id="JABEZY010000001">
    <property type="protein sequence ID" value="MBA0732625.1"/>
    <property type="molecule type" value="Genomic_DNA"/>
</dbReference>
<feature type="compositionally biased region" description="Basic and acidic residues" evidence="1">
    <location>
        <begin position="1"/>
        <end position="10"/>
    </location>
</feature>
<name>A0A7J9B8J0_GOSGO</name>
<dbReference type="Proteomes" id="UP000593579">
    <property type="component" value="Unassembled WGS sequence"/>
</dbReference>